<evidence type="ECO:0000256" key="4">
    <source>
        <dbReference type="ARBA" id="ARBA00022968"/>
    </source>
</evidence>
<evidence type="ECO:0000256" key="1">
    <source>
        <dbReference type="ARBA" id="ARBA00004606"/>
    </source>
</evidence>
<dbReference type="AlphaFoldDB" id="A0A8B6G2E0"/>
<dbReference type="OrthoDB" id="5912413at2759"/>
<proteinExistence type="inferred from homology"/>
<keyword evidence="4" id="KW-0735">Signal-anchor</keyword>
<dbReference type="GO" id="GO:1990573">
    <property type="term" value="P:potassium ion import across plasma membrane"/>
    <property type="evidence" value="ECO:0007669"/>
    <property type="project" value="TreeGrafter"/>
</dbReference>
<keyword evidence="6 7" id="KW-0472">Membrane</keyword>
<sequence>MADKGKESIGDKARACGKFFCNTEDGTVMGRGAKSWAGIGIFYVIYYICLSGFFAAALAIFYQLVDDKEPRLTGADSLLKANPALGYRPMPGLKTTLVRFTDDPKSYQEYIDHLDTFFKPYTGTQEGAIDCPPLSKSFSMRLVKEFLIVIGTRLISGFLTSDGTCTCGSVMLLTREASKSRASNIWAVMVMHIEVYGWQPEAYSDTLNDTAALPAAIKGLYKDYMVTVKCAGQNPADVDNIGPVQYFPEGGLAYKYFPYLNQDGYLAPVVMVKFKAPKVQTLLMIECRAYARNIKYDKLELDGAVHFEMMVDIGARNVTGGAGK</sequence>
<dbReference type="GO" id="GO:0001671">
    <property type="term" value="F:ATPase activator activity"/>
    <property type="evidence" value="ECO:0007669"/>
    <property type="project" value="TreeGrafter"/>
</dbReference>
<keyword evidence="5 7" id="KW-1133">Transmembrane helix</keyword>
<keyword evidence="9" id="KW-1185">Reference proteome</keyword>
<organism evidence="8 9">
    <name type="scientific">Mytilus galloprovincialis</name>
    <name type="common">Mediterranean mussel</name>
    <dbReference type="NCBI Taxonomy" id="29158"/>
    <lineage>
        <taxon>Eukaryota</taxon>
        <taxon>Metazoa</taxon>
        <taxon>Spiralia</taxon>
        <taxon>Lophotrochozoa</taxon>
        <taxon>Mollusca</taxon>
        <taxon>Bivalvia</taxon>
        <taxon>Autobranchia</taxon>
        <taxon>Pteriomorphia</taxon>
        <taxon>Mytilida</taxon>
        <taxon>Mytiloidea</taxon>
        <taxon>Mytilidae</taxon>
        <taxon>Mytilinae</taxon>
        <taxon>Mytilus</taxon>
    </lineage>
</organism>
<evidence type="ECO:0000256" key="5">
    <source>
        <dbReference type="ARBA" id="ARBA00022989"/>
    </source>
</evidence>
<evidence type="ECO:0000256" key="6">
    <source>
        <dbReference type="ARBA" id="ARBA00023136"/>
    </source>
</evidence>
<comment type="similarity">
    <text evidence="2">Belongs to the X(+)/potassium ATPases subunit beta family.</text>
</comment>
<dbReference type="EMBL" id="UYJE01007765">
    <property type="protein sequence ID" value="VDI57705.1"/>
    <property type="molecule type" value="Genomic_DNA"/>
</dbReference>
<dbReference type="InterPro" id="IPR038702">
    <property type="entry name" value="Na/K_ATPase_sub_beta_sf"/>
</dbReference>
<dbReference type="PANTHER" id="PTHR11523">
    <property type="entry name" value="SODIUM/POTASSIUM-DEPENDENT ATPASE BETA SUBUNIT"/>
    <property type="match status" value="1"/>
</dbReference>
<dbReference type="PANTHER" id="PTHR11523:SF28">
    <property type="entry name" value="NA_K-ATPASE BETA SUBUNIT ISOFORM 4-RELATED"/>
    <property type="match status" value="1"/>
</dbReference>
<dbReference type="Pfam" id="PF00287">
    <property type="entry name" value="Na_K-ATPase"/>
    <property type="match status" value="2"/>
</dbReference>
<accession>A0A8B6G2E0</accession>
<dbReference type="Proteomes" id="UP000596742">
    <property type="component" value="Unassembled WGS sequence"/>
</dbReference>
<evidence type="ECO:0000256" key="2">
    <source>
        <dbReference type="ARBA" id="ARBA00005876"/>
    </source>
</evidence>
<evidence type="ECO:0000313" key="8">
    <source>
        <dbReference type="EMBL" id="VDI57705.1"/>
    </source>
</evidence>
<comment type="caution">
    <text evidence="8">The sequence shown here is derived from an EMBL/GenBank/DDBJ whole genome shotgun (WGS) entry which is preliminary data.</text>
</comment>
<gene>
    <name evidence="8" type="ORF">MGAL_10B069418</name>
</gene>
<feature type="transmembrane region" description="Helical" evidence="7">
    <location>
        <begin position="36"/>
        <end position="62"/>
    </location>
</feature>
<name>A0A8B6G2E0_MYTGA</name>
<reference evidence="8" key="1">
    <citation type="submission" date="2018-11" db="EMBL/GenBank/DDBJ databases">
        <authorList>
            <person name="Alioto T."/>
            <person name="Alioto T."/>
        </authorList>
    </citation>
    <scope>NUCLEOTIDE SEQUENCE</scope>
</reference>
<keyword evidence="3 7" id="KW-0812">Transmembrane</keyword>
<evidence type="ECO:0000256" key="3">
    <source>
        <dbReference type="ARBA" id="ARBA00022692"/>
    </source>
</evidence>
<comment type="subcellular location">
    <subcellularLocation>
        <location evidence="1">Membrane</location>
        <topology evidence="1">Single-pass type II membrane protein</topology>
    </subcellularLocation>
</comment>
<dbReference type="GO" id="GO:0006883">
    <property type="term" value="P:intracellular sodium ion homeostasis"/>
    <property type="evidence" value="ECO:0007669"/>
    <property type="project" value="TreeGrafter"/>
</dbReference>
<evidence type="ECO:0000256" key="7">
    <source>
        <dbReference type="SAM" id="Phobius"/>
    </source>
</evidence>
<dbReference type="InterPro" id="IPR000402">
    <property type="entry name" value="Na/K_ATPase_sub_beta"/>
</dbReference>
<protein>
    <submittedName>
        <fullName evidence="8">Sodium/potassium-transporting ATPase subunit beta</fullName>
    </submittedName>
</protein>
<evidence type="ECO:0000313" key="9">
    <source>
        <dbReference type="Proteomes" id="UP000596742"/>
    </source>
</evidence>
<dbReference type="Gene3D" id="2.60.40.1660">
    <property type="entry name" value="Na, k-atpase alpha subunit"/>
    <property type="match status" value="2"/>
</dbReference>
<dbReference type="GO" id="GO:0030007">
    <property type="term" value="P:intracellular potassium ion homeostasis"/>
    <property type="evidence" value="ECO:0007669"/>
    <property type="project" value="TreeGrafter"/>
</dbReference>
<dbReference type="GO" id="GO:0036376">
    <property type="term" value="P:sodium ion export across plasma membrane"/>
    <property type="evidence" value="ECO:0007669"/>
    <property type="project" value="TreeGrafter"/>
</dbReference>
<dbReference type="GO" id="GO:0005890">
    <property type="term" value="C:sodium:potassium-exchanging ATPase complex"/>
    <property type="evidence" value="ECO:0007669"/>
    <property type="project" value="InterPro"/>
</dbReference>